<proteinExistence type="inferred from homology"/>
<dbReference type="EMBL" id="QEOB01000003">
    <property type="protein sequence ID" value="PVX85545.1"/>
    <property type="molecule type" value="Genomic_DNA"/>
</dbReference>
<dbReference type="InterPro" id="IPR036291">
    <property type="entry name" value="NAD(P)-bd_dom_sf"/>
</dbReference>
<sequence>MSRRFEGKVAFVSGGARGLGASHARRFVAEGGRVVIGDLLDREGEALVAELGEAARYVHLDVIDEASWQVAREAAEAAFGPLSILVNNAGIQKLGSTLDSSLEDFDAVVKVNLHGTFLGTKTIAPSLIAAGGGSIINVSSIAGMIGLPNTVGYVAAKWAVRGLTKASALELGPHKIRVNSIHPGRIVTELTAGLNSPIRPNQLIREPGQPQDVSNLVAFLASDESRFSTGCEFIVDGGRYVGENDPVA</sequence>
<name>A0ABX5KWU4_9BURK</name>
<dbReference type="Pfam" id="PF13561">
    <property type="entry name" value="adh_short_C2"/>
    <property type="match status" value="1"/>
</dbReference>
<dbReference type="RefSeq" id="WP_112174947.1">
    <property type="nucleotide sequence ID" value="NZ_QEOB01000003.1"/>
</dbReference>
<evidence type="ECO:0000256" key="1">
    <source>
        <dbReference type="ARBA" id="ARBA00006484"/>
    </source>
</evidence>
<keyword evidence="7" id="KW-1185">Reference proteome</keyword>
<evidence type="ECO:0000256" key="5">
    <source>
        <dbReference type="ARBA" id="ARBA00023221"/>
    </source>
</evidence>
<dbReference type="PANTHER" id="PTHR43180:SF28">
    <property type="entry name" value="NAD(P)-BINDING ROSSMANN-FOLD SUPERFAMILY PROTEIN"/>
    <property type="match status" value="1"/>
</dbReference>
<dbReference type="InterPro" id="IPR002347">
    <property type="entry name" value="SDR_fam"/>
</dbReference>
<keyword evidence="5" id="KW-0753">Steroid metabolism</keyword>
<dbReference type="PRINTS" id="PR00081">
    <property type="entry name" value="GDHRDH"/>
</dbReference>
<evidence type="ECO:0000313" key="6">
    <source>
        <dbReference type="EMBL" id="PVX85545.1"/>
    </source>
</evidence>
<dbReference type="PRINTS" id="PR00080">
    <property type="entry name" value="SDRFAMILY"/>
</dbReference>
<dbReference type="Gene3D" id="3.40.50.720">
    <property type="entry name" value="NAD(P)-binding Rossmann-like Domain"/>
    <property type="match status" value="1"/>
</dbReference>
<organism evidence="6 7">
    <name type="scientific">Paraburkholderia unamae</name>
    <dbReference type="NCBI Taxonomy" id="219649"/>
    <lineage>
        <taxon>Bacteria</taxon>
        <taxon>Pseudomonadati</taxon>
        <taxon>Pseudomonadota</taxon>
        <taxon>Betaproteobacteria</taxon>
        <taxon>Burkholderiales</taxon>
        <taxon>Burkholderiaceae</taxon>
        <taxon>Paraburkholderia</taxon>
    </lineage>
</organism>
<dbReference type="Proteomes" id="UP000245712">
    <property type="component" value="Unassembled WGS sequence"/>
</dbReference>
<gene>
    <name evidence="6" type="ORF">C7402_103122</name>
</gene>
<keyword evidence="2" id="KW-0560">Oxidoreductase</keyword>
<evidence type="ECO:0000256" key="3">
    <source>
        <dbReference type="ARBA" id="ARBA00023027"/>
    </source>
</evidence>
<evidence type="ECO:0000256" key="2">
    <source>
        <dbReference type="ARBA" id="ARBA00023002"/>
    </source>
</evidence>
<dbReference type="PANTHER" id="PTHR43180">
    <property type="entry name" value="3-OXOACYL-(ACYL-CARRIER-PROTEIN) REDUCTASE (AFU_ORTHOLOGUE AFUA_6G11210)"/>
    <property type="match status" value="1"/>
</dbReference>
<evidence type="ECO:0000256" key="4">
    <source>
        <dbReference type="ARBA" id="ARBA00023098"/>
    </source>
</evidence>
<keyword evidence="3" id="KW-0520">NAD</keyword>
<evidence type="ECO:0000313" key="7">
    <source>
        <dbReference type="Proteomes" id="UP000245712"/>
    </source>
</evidence>
<accession>A0ABX5KWU4</accession>
<dbReference type="SUPFAM" id="SSF51735">
    <property type="entry name" value="NAD(P)-binding Rossmann-fold domains"/>
    <property type="match status" value="1"/>
</dbReference>
<protein>
    <submittedName>
        <fullName evidence="6">3alpha(Or 20beta)-hydroxysteroid dehydrogenase</fullName>
    </submittedName>
</protein>
<reference evidence="6 7" key="1">
    <citation type="submission" date="2018-05" db="EMBL/GenBank/DDBJ databases">
        <title>Genomic Encyclopedia of Type Strains, Phase IV (KMG-V): Genome sequencing to study the core and pangenomes of soil and plant-associated prokaryotes.</title>
        <authorList>
            <person name="Whitman W."/>
        </authorList>
    </citation>
    <scope>NUCLEOTIDE SEQUENCE [LARGE SCALE GENOMIC DNA]</scope>
    <source>
        <strain evidence="6 7">SCZa-39</strain>
    </source>
</reference>
<keyword evidence="4" id="KW-0443">Lipid metabolism</keyword>
<comment type="similarity">
    <text evidence="1">Belongs to the short-chain dehydrogenases/reductases (SDR) family.</text>
</comment>
<comment type="caution">
    <text evidence="6">The sequence shown here is derived from an EMBL/GenBank/DDBJ whole genome shotgun (WGS) entry which is preliminary data.</text>
</comment>